<dbReference type="EMBL" id="AP022839">
    <property type="protein sequence ID" value="BCA95893.1"/>
    <property type="molecule type" value="Genomic_DNA"/>
</dbReference>
<evidence type="ECO:0000313" key="5">
    <source>
        <dbReference type="EMBL" id="BCA96347.1"/>
    </source>
</evidence>
<sequence>MMALYTELPVYRDAYLLTLKVFEITKDFPREYKYTLGQDMKRDALHLLRCIYRANKNQNRVEHLEVFLDELELLKLEIRLCVEMKLVSLKKQALLSELLDRIGKQVTGWRNASR</sequence>
<dbReference type="KEGG" id="lant:TUM19329_22540"/>
<reference evidence="4" key="1">
    <citation type="journal article" date="2020" name="Microbiol. Resour. Announc.">
        <title>Complete Genome Sequence of Novel Psychrotolerant Legionella Strain TUM19329, Isolated from Antarctic Lake Sediment.</title>
        <authorList>
            <person name="Shimada S."/>
            <person name="Nakai R."/>
            <person name="Aoki K."/>
            <person name="Shimoeda N."/>
            <person name="Ohno G."/>
            <person name="Miyazaki Y."/>
            <person name="Kudoh S."/>
            <person name="Imura S."/>
            <person name="Watanabe K."/>
            <person name="Ishii Y."/>
            <person name="Tateda K."/>
        </authorList>
    </citation>
    <scope>NUCLEOTIDE SEQUENCE [LARGE SCALE GENOMIC DNA]</scope>
    <source>
        <strain evidence="4">TUM19329</strain>
    </source>
</reference>
<feature type="domain" description="bAvd-like" evidence="1">
    <location>
        <begin position="19"/>
        <end position="111"/>
    </location>
</feature>
<evidence type="ECO:0000313" key="3">
    <source>
        <dbReference type="EMBL" id="BCA95759.1"/>
    </source>
</evidence>
<dbReference type="EMBL" id="AP022839">
    <property type="protein sequence ID" value="BCA94731.1"/>
    <property type="molecule type" value="Genomic_DNA"/>
</dbReference>
<dbReference type="AlphaFoldDB" id="A0A6F8T6Q5"/>
<dbReference type="EMBL" id="AP022839">
    <property type="protein sequence ID" value="BCA95759.1"/>
    <property type="molecule type" value="Genomic_DNA"/>
</dbReference>
<protein>
    <recommendedName>
        <fullName evidence="1">bAvd-like domain-containing protein</fullName>
    </recommendedName>
</protein>
<evidence type="ECO:0000313" key="2">
    <source>
        <dbReference type="EMBL" id="BCA94731.1"/>
    </source>
</evidence>
<proteinExistence type="predicted"/>
<evidence type="ECO:0000313" key="6">
    <source>
        <dbReference type="Proteomes" id="UP000502894"/>
    </source>
</evidence>
<organism evidence="4 6">
    <name type="scientific">Legionella antarctica</name>
    <dbReference type="NCBI Taxonomy" id="2708020"/>
    <lineage>
        <taxon>Bacteria</taxon>
        <taxon>Pseudomonadati</taxon>
        <taxon>Pseudomonadota</taxon>
        <taxon>Gammaproteobacteria</taxon>
        <taxon>Legionellales</taxon>
        <taxon>Legionellaceae</taxon>
        <taxon>Legionella</taxon>
    </lineage>
</organism>
<dbReference type="Proteomes" id="UP000502894">
    <property type="component" value="Chromosome"/>
</dbReference>
<dbReference type="KEGG" id="lant:TUM19329_21200"/>
<dbReference type="KEGG" id="lant:TUM19329_27080"/>
<dbReference type="SUPFAM" id="SSF158446">
    <property type="entry name" value="IVS-encoded protein-like"/>
    <property type="match status" value="1"/>
</dbReference>
<dbReference type="CDD" id="cd16376">
    <property type="entry name" value="Avd_like"/>
    <property type="match status" value="1"/>
</dbReference>
<accession>A0A6F8T6Q5</accession>
<dbReference type="Pfam" id="PF22296">
    <property type="entry name" value="bAvd"/>
    <property type="match status" value="1"/>
</dbReference>
<name>A0A6F8T6Q5_9GAMM</name>
<dbReference type="InterPro" id="IPR055360">
    <property type="entry name" value="bAvd"/>
</dbReference>
<dbReference type="InterPro" id="IPR036583">
    <property type="entry name" value="23S_rRNA_IVS_sf"/>
</dbReference>
<evidence type="ECO:0000313" key="4">
    <source>
        <dbReference type="EMBL" id="BCA95893.1"/>
    </source>
</evidence>
<dbReference type="EMBL" id="AP022839">
    <property type="protein sequence ID" value="BCA96347.1"/>
    <property type="molecule type" value="Genomic_DNA"/>
</dbReference>
<evidence type="ECO:0000259" key="1">
    <source>
        <dbReference type="Pfam" id="PF22296"/>
    </source>
</evidence>
<dbReference type="KEGG" id="lant:TUM19329_10920"/>
<keyword evidence="6" id="KW-1185">Reference proteome</keyword>
<gene>
    <name evidence="2" type="ORF">TUM19329_10920</name>
    <name evidence="3" type="ORF">TUM19329_21200</name>
    <name evidence="4" type="ORF">TUM19329_22540</name>
    <name evidence="5" type="ORF">TUM19329_27080</name>
</gene>
<dbReference type="RefSeq" id="WP_338033693.1">
    <property type="nucleotide sequence ID" value="NZ_AP022839.1"/>
</dbReference>
<dbReference type="Gene3D" id="1.20.1440.60">
    <property type="entry name" value="23S rRNA-intervening sequence"/>
    <property type="match status" value="1"/>
</dbReference>